<name>A0ABY9WT92_9BACT</name>
<proteinExistence type="predicted"/>
<organism evidence="1 2">
    <name type="scientific">Archangium minus</name>
    <dbReference type="NCBI Taxonomy" id="83450"/>
    <lineage>
        <taxon>Bacteria</taxon>
        <taxon>Pseudomonadati</taxon>
        <taxon>Myxococcota</taxon>
        <taxon>Myxococcia</taxon>
        <taxon>Myxococcales</taxon>
        <taxon>Cystobacterineae</taxon>
        <taxon>Archangiaceae</taxon>
        <taxon>Archangium</taxon>
    </lineage>
</organism>
<accession>A0ABY9WT92</accession>
<dbReference type="RefSeq" id="WP_395823996.1">
    <property type="nucleotide sequence ID" value="NZ_CP043494.1"/>
</dbReference>
<keyword evidence="2" id="KW-1185">Reference proteome</keyword>
<gene>
    <name evidence="1" type="ORF">F0U60_24890</name>
</gene>
<evidence type="ECO:0000313" key="2">
    <source>
        <dbReference type="Proteomes" id="UP001611383"/>
    </source>
</evidence>
<sequence length="707" mass="77728">MATMAGWVLLAVTAASGAQPTDVTHEAVCGLKALFTMERSYLQENDRYELSTETLGFLPLPCPDATRPPTSGNNSIGGCQFVFTILSATQDLEQLKAPEALRAEALGVGPRVEGLRFVLDSKGSITREDTGAPVPYPDCEAWRREADPLWRYHDAVSEHDCTSGPYHPNHPCMQGFADLAELARAGVGVAQKEYAENPTARELAPPEHPTPTMRLCRLLASPARGAETIDTLERNGQLLSTVLSPHCNTEGLRVALPRIFRRFDAVCPGEHCLELLALARDVQLPGLEELLRTHASRVADAVLLQPPNARLKYLHQVTGVSYLDLSPLVQTLEGKWEGLRHVGRVRPEPLLLALLDRARRAHPELAPRVALLHELWGLETASDATFRAWTVSTLPCTELDDALALKVTLPRLHFIAEAQARCQKGSLGILERYTATLPPRDVMKVLEPLTAEHLNWMRNHLGLNEPERAEALVDWVVDRQPKLLEALRITVPVAQRLLSRRNVKRLGGRARVLNSLLRSSNGRHGTIEADAWRLLYKEAIQSTHSSYLVRELASRLLPPEEKKMLLAGLLRSPDASIRAAAAAGLADTKVDGIPREAARACLEELRPQLLCLQRLVERLGPPPPGKRFFPYVGYGVDPAPSLKSPKPLSPPQLLEHYCVRLEEESRDCPSACSGAVLDAEAHSRLEAAAGESVPYPEALRACVYSGL</sequence>
<dbReference type="Proteomes" id="UP001611383">
    <property type="component" value="Chromosome"/>
</dbReference>
<reference evidence="1 2" key="1">
    <citation type="submission" date="2019-08" db="EMBL/GenBank/DDBJ databases">
        <title>Archangium and Cystobacter genomes.</title>
        <authorList>
            <person name="Chen I.-C.K."/>
            <person name="Wielgoss S."/>
        </authorList>
    </citation>
    <scope>NUCLEOTIDE SEQUENCE [LARGE SCALE GENOMIC DNA]</scope>
    <source>
        <strain evidence="1 2">Cbm 6</strain>
    </source>
</reference>
<evidence type="ECO:0000313" key="1">
    <source>
        <dbReference type="EMBL" id="WNG47005.1"/>
    </source>
</evidence>
<protein>
    <submittedName>
        <fullName evidence="1">Uncharacterized protein</fullName>
    </submittedName>
</protein>
<dbReference type="EMBL" id="CP043494">
    <property type="protein sequence ID" value="WNG47005.1"/>
    <property type="molecule type" value="Genomic_DNA"/>
</dbReference>